<proteinExistence type="predicted"/>
<accession>Q2GQD9</accession>
<sequence length="162" mass="18181">MAPGTPPPSVPTVAETIKHPAFPTTLWELEPDRQGLAPVAQGRGGPFNISWEIHGVGPIRLIFIMGLGGFKSAWQRQTLHFGHERRDQYSVMLIDNRGMGDSDTPLMRYSTSEMALDIAEGAGRPLRRLAALLPPTRLPTPQTHHQRRKHLPRRDDRARDRT</sequence>
<reference evidence="3" key="1">
    <citation type="journal article" date="2015" name="Genome Announc.">
        <title>Draft genome sequence of the cellulolytic fungus Chaetomium globosum.</title>
        <authorList>
            <person name="Cuomo C.A."/>
            <person name="Untereiner W.A."/>
            <person name="Ma L.-J."/>
            <person name="Grabherr M."/>
            <person name="Birren B.W."/>
        </authorList>
    </citation>
    <scope>NUCLEOTIDE SEQUENCE [LARGE SCALE GENOMIC DNA]</scope>
    <source>
        <strain evidence="3">ATCC 6205 / CBS 148.51 / DSM 1962 / NBRC 6347 / NRRL 1970</strain>
    </source>
</reference>
<dbReference type="SUPFAM" id="SSF53474">
    <property type="entry name" value="alpha/beta-Hydrolases"/>
    <property type="match status" value="1"/>
</dbReference>
<evidence type="ECO:0008006" key="4">
    <source>
        <dbReference type="Google" id="ProtNLM"/>
    </source>
</evidence>
<dbReference type="RefSeq" id="XP_001227742.1">
    <property type="nucleotide sequence ID" value="XM_001227741.1"/>
</dbReference>
<protein>
    <recommendedName>
        <fullName evidence="4">AB hydrolase-1 domain-containing protein</fullName>
    </recommendedName>
</protein>
<feature type="region of interest" description="Disordered" evidence="1">
    <location>
        <begin position="134"/>
        <end position="162"/>
    </location>
</feature>
<dbReference type="HOGENOM" id="CLU_1635182_0_0_1"/>
<dbReference type="eggNOG" id="KOG4178">
    <property type="taxonomic scope" value="Eukaryota"/>
</dbReference>
<dbReference type="EMBL" id="CH408035">
    <property type="protein sequence ID" value="EAQ83411.1"/>
    <property type="molecule type" value="Genomic_DNA"/>
</dbReference>
<organism evidence="2 3">
    <name type="scientific">Chaetomium globosum (strain ATCC 6205 / CBS 148.51 / DSM 1962 / NBRC 6347 / NRRL 1970)</name>
    <name type="common">Soil fungus</name>
    <dbReference type="NCBI Taxonomy" id="306901"/>
    <lineage>
        <taxon>Eukaryota</taxon>
        <taxon>Fungi</taxon>
        <taxon>Dikarya</taxon>
        <taxon>Ascomycota</taxon>
        <taxon>Pezizomycotina</taxon>
        <taxon>Sordariomycetes</taxon>
        <taxon>Sordariomycetidae</taxon>
        <taxon>Sordariales</taxon>
        <taxon>Chaetomiaceae</taxon>
        <taxon>Chaetomium</taxon>
    </lineage>
</organism>
<evidence type="ECO:0000313" key="3">
    <source>
        <dbReference type="Proteomes" id="UP000001056"/>
    </source>
</evidence>
<dbReference type="Proteomes" id="UP000001056">
    <property type="component" value="Unassembled WGS sequence"/>
</dbReference>
<dbReference type="AlphaFoldDB" id="Q2GQD9"/>
<evidence type="ECO:0000313" key="2">
    <source>
        <dbReference type="EMBL" id="EAQ83411.1"/>
    </source>
</evidence>
<dbReference type="Gene3D" id="3.40.50.1820">
    <property type="entry name" value="alpha/beta hydrolase"/>
    <property type="match status" value="1"/>
</dbReference>
<keyword evidence="3" id="KW-1185">Reference proteome</keyword>
<dbReference type="OrthoDB" id="19657at2759"/>
<dbReference type="InterPro" id="IPR029058">
    <property type="entry name" value="AB_hydrolase_fold"/>
</dbReference>
<feature type="compositionally biased region" description="Basic and acidic residues" evidence="1">
    <location>
        <begin position="153"/>
        <end position="162"/>
    </location>
</feature>
<name>Q2GQD9_CHAGB</name>
<dbReference type="STRING" id="306901.Q2GQD9"/>
<dbReference type="VEuPathDB" id="FungiDB:CHGG_09815"/>
<gene>
    <name evidence="2" type="ORF">CHGG_09815</name>
</gene>
<dbReference type="InParanoid" id="Q2GQD9"/>
<evidence type="ECO:0000256" key="1">
    <source>
        <dbReference type="SAM" id="MobiDB-lite"/>
    </source>
</evidence>
<dbReference type="GeneID" id="4397010"/>